<dbReference type="PANTHER" id="PTHR20863">
    <property type="entry name" value="ACYL CARRIER PROTEIN"/>
    <property type="match status" value="1"/>
</dbReference>
<keyword evidence="10" id="KW-0249">Electron transport</keyword>
<sequence length="157" mass="17292">MNRFVSALRPLARAAVSRPQFAARAAPVRFFSAQTFLDRNEVSERVLGVVKNFEKVDADSVKEAAKFQEDLGLDSLDVVEVVMAMEEEFTIEIPDNESEKLLTPAQVIDYIAAHPMANFNAKNVGLIFAGARILQCNDSLVAKQDSFIVCINVLVAC</sequence>
<keyword evidence="7" id="KW-0597">Phosphoprotein</keyword>
<evidence type="ECO:0000256" key="10">
    <source>
        <dbReference type="ARBA" id="ARBA00022982"/>
    </source>
</evidence>
<dbReference type="GO" id="GO:0000035">
    <property type="term" value="F:acyl binding"/>
    <property type="evidence" value="ECO:0007669"/>
    <property type="project" value="TreeGrafter"/>
</dbReference>
<evidence type="ECO:0000256" key="14">
    <source>
        <dbReference type="RuleBase" id="RU000722"/>
    </source>
</evidence>
<evidence type="ECO:0000256" key="13">
    <source>
        <dbReference type="ARBA" id="ARBA00023160"/>
    </source>
</evidence>
<evidence type="ECO:0000256" key="11">
    <source>
        <dbReference type="ARBA" id="ARBA00023098"/>
    </source>
</evidence>
<dbReference type="NCBIfam" id="TIGR00517">
    <property type="entry name" value="acyl_carrier"/>
    <property type="match status" value="1"/>
</dbReference>
<evidence type="ECO:0000256" key="7">
    <source>
        <dbReference type="ARBA" id="ARBA00022553"/>
    </source>
</evidence>
<comment type="subcellular location">
    <subcellularLocation>
        <location evidence="1">Mitochondrion</location>
    </subcellularLocation>
</comment>
<keyword evidence="9" id="KW-0809">Transit peptide</keyword>
<dbReference type="SUPFAM" id="SSF47336">
    <property type="entry name" value="ACP-like"/>
    <property type="match status" value="1"/>
</dbReference>
<evidence type="ECO:0000256" key="9">
    <source>
        <dbReference type="ARBA" id="ARBA00022946"/>
    </source>
</evidence>
<dbReference type="AlphaFoldDB" id="A0A3F2RSM7"/>
<accession>A0A3F2RSM7</accession>
<evidence type="ECO:0000256" key="3">
    <source>
        <dbReference type="ARBA" id="ARBA00010930"/>
    </source>
</evidence>
<dbReference type="OrthoDB" id="448946at2759"/>
<dbReference type="GO" id="GO:0000036">
    <property type="term" value="F:acyl carrier activity"/>
    <property type="evidence" value="ECO:0007669"/>
    <property type="project" value="TreeGrafter"/>
</dbReference>
<comment type="similarity">
    <text evidence="3">Belongs to the acyl carrier protein (ACP) family.</text>
</comment>
<evidence type="ECO:0000313" key="16">
    <source>
        <dbReference type="EMBL" id="RLN46896.1"/>
    </source>
</evidence>
<keyword evidence="11" id="KW-0443">Lipid metabolism</keyword>
<evidence type="ECO:0000256" key="1">
    <source>
        <dbReference type="ARBA" id="ARBA00004173"/>
    </source>
</evidence>
<proteinExistence type="inferred from homology"/>
<evidence type="ECO:0000259" key="15">
    <source>
        <dbReference type="PROSITE" id="PS50075"/>
    </source>
</evidence>
<evidence type="ECO:0000256" key="2">
    <source>
        <dbReference type="ARBA" id="ARBA00005194"/>
    </source>
</evidence>
<dbReference type="PANTHER" id="PTHR20863:SF28">
    <property type="entry name" value="ACYL CARRIER PROTEIN, MITOCHONDRIAL"/>
    <property type="match status" value="1"/>
</dbReference>
<protein>
    <recommendedName>
        <fullName evidence="14">Acyl carrier protein</fullName>
    </recommendedName>
</protein>
<dbReference type="InterPro" id="IPR006162">
    <property type="entry name" value="Ppantetheine_attach_site"/>
</dbReference>
<reference evidence="18 19" key="1">
    <citation type="submission" date="2018-07" db="EMBL/GenBank/DDBJ databases">
        <title>Genome sequencing of oomycete isolates from Chile give support for New Zealand origin for Phytophthora kernoviae and make available the first Nothophytophthora sp. genome.</title>
        <authorList>
            <person name="Studholme D.J."/>
            <person name="Sanfuentes E."/>
            <person name="Panda P."/>
            <person name="Hill R."/>
            <person name="Sambles C."/>
            <person name="Grant M."/>
            <person name="Williams N.M."/>
            <person name="Mcdougal R.L."/>
        </authorList>
    </citation>
    <scope>NUCLEOTIDE SEQUENCE [LARGE SCALE GENOMIC DNA]</scope>
    <source>
        <strain evidence="17">Chile6</strain>
        <strain evidence="16">Chile7</strain>
    </source>
</reference>
<evidence type="ECO:0000256" key="12">
    <source>
        <dbReference type="ARBA" id="ARBA00023128"/>
    </source>
</evidence>
<evidence type="ECO:0000256" key="4">
    <source>
        <dbReference type="ARBA" id="ARBA00022448"/>
    </source>
</evidence>
<dbReference type="EMBL" id="MBDO02000095">
    <property type="protein sequence ID" value="RLN63485.1"/>
    <property type="molecule type" value="Genomic_DNA"/>
</dbReference>
<dbReference type="InterPro" id="IPR036736">
    <property type="entry name" value="ACP-like_sf"/>
</dbReference>
<dbReference type="Gene3D" id="1.10.1200.10">
    <property type="entry name" value="ACP-like"/>
    <property type="match status" value="1"/>
</dbReference>
<gene>
    <name evidence="16" type="ORF">BBJ29_002893</name>
    <name evidence="17" type="ORF">BBP00_00004136</name>
</gene>
<keyword evidence="5 14" id="KW-0596">Phosphopantetheine</keyword>
<name>A0A3F2RSM7_9STRA</name>
<dbReference type="Pfam" id="PF00550">
    <property type="entry name" value="PP-binding"/>
    <property type="match status" value="1"/>
</dbReference>
<dbReference type="Proteomes" id="UP000284657">
    <property type="component" value="Unassembled WGS sequence"/>
</dbReference>
<keyword evidence="4" id="KW-0813">Transport</keyword>
<evidence type="ECO:0000313" key="17">
    <source>
        <dbReference type="EMBL" id="RLN63485.1"/>
    </source>
</evidence>
<evidence type="ECO:0000256" key="6">
    <source>
        <dbReference type="ARBA" id="ARBA00022516"/>
    </source>
</evidence>
<evidence type="ECO:0000313" key="19">
    <source>
        <dbReference type="Proteomes" id="UP000284657"/>
    </source>
</evidence>
<keyword evidence="6 14" id="KW-0444">Lipid biosynthesis</keyword>
<keyword evidence="8" id="KW-0276">Fatty acid metabolism</keyword>
<evidence type="ECO:0000256" key="8">
    <source>
        <dbReference type="ARBA" id="ARBA00022832"/>
    </source>
</evidence>
<dbReference type="GO" id="GO:0005739">
    <property type="term" value="C:mitochondrion"/>
    <property type="evidence" value="ECO:0007669"/>
    <property type="project" value="UniProtKB-SubCell"/>
</dbReference>
<dbReference type="InterPro" id="IPR003231">
    <property type="entry name" value="ACP"/>
</dbReference>
<comment type="caution">
    <text evidence="17">The sequence shown here is derived from an EMBL/GenBank/DDBJ whole genome shotgun (WGS) entry which is preliminary data.</text>
</comment>
<dbReference type="Proteomes" id="UP000277300">
    <property type="component" value="Unassembled WGS sequence"/>
</dbReference>
<evidence type="ECO:0000313" key="18">
    <source>
        <dbReference type="Proteomes" id="UP000277300"/>
    </source>
</evidence>
<comment type="function">
    <text evidence="14">Carrier of the growing fatty acid chain in fatty acid biosynthesis.</text>
</comment>
<dbReference type="EMBL" id="MBAD02002532">
    <property type="protein sequence ID" value="RLN46896.1"/>
    <property type="molecule type" value="Genomic_DNA"/>
</dbReference>
<dbReference type="FunFam" id="1.10.1200.10:FF:000003">
    <property type="entry name" value="Acyl carrier protein"/>
    <property type="match status" value="1"/>
</dbReference>
<dbReference type="HAMAP" id="MF_01217">
    <property type="entry name" value="Acyl_carrier"/>
    <property type="match status" value="1"/>
</dbReference>
<keyword evidence="13 14" id="KW-0275">Fatty acid biosynthesis</keyword>
<comment type="pathway">
    <text evidence="2">Lipid metabolism; fatty acid biosynthesis.</text>
</comment>
<organism evidence="17 18">
    <name type="scientific">Phytophthora kernoviae</name>
    <dbReference type="NCBI Taxonomy" id="325452"/>
    <lineage>
        <taxon>Eukaryota</taxon>
        <taxon>Sar</taxon>
        <taxon>Stramenopiles</taxon>
        <taxon>Oomycota</taxon>
        <taxon>Peronosporomycetes</taxon>
        <taxon>Peronosporales</taxon>
        <taxon>Peronosporaceae</taxon>
        <taxon>Phytophthora</taxon>
    </lineage>
</organism>
<feature type="domain" description="Carrier" evidence="15">
    <location>
        <begin position="40"/>
        <end position="115"/>
    </location>
</feature>
<dbReference type="InterPro" id="IPR009081">
    <property type="entry name" value="PP-bd_ACP"/>
</dbReference>
<dbReference type="PROSITE" id="PS00012">
    <property type="entry name" value="PHOSPHOPANTETHEINE"/>
    <property type="match status" value="1"/>
</dbReference>
<dbReference type="NCBIfam" id="NF002148">
    <property type="entry name" value="PRK00982.1-2"/>
    <property type="match status" value="1"/>
</dbReference>
<dbReference type="PROSITE" id="PS50075">
    <property type="entry name" value="CARRIER"/>
    <property type="match status" value="1"/>
</dbReference>
<evidence type="ECO:0000256" key="5">
    <source>
        <dbReference type="ARBA" id="ARBA00022450"/>
    </source>
</evidence>
<keyword evidence="12" id="KW-0496">Mitochondrion</keyword>